<dbReference type="AlphaFoldDB" id="A0A9N9FAL6"/>
<accession>A0A9N9FAL6</accession>
<comment type="caution">
    <text evidence="2">The sequence shown here is derived from an EMBL/GenBank/DDBJ whole genome shotgun (WGS) entry which is preliminary data.</text>
</comment>
<protein>
    <submittedName>
        <fullName evidence="2">17859_t:CDS:1</fullName>
    </submittedName>
</protein>
<organism evidence="2 3">
    <name type="scientific">Funneliformis caledonium</name>
    <dbReference type="NCBI Taxonomy" id="1117310"/>
    <lineage>
        <taxon>Eukaryota</taxon>
        <taxon>Fungi</taxon>
        <taxon>Fungi incertae sedis</taxon>
        <taxon>Mucoromycota</taxon>
        <taxon>Glomeromycotina</taxon>
        <taxon>Glomeromycetes</taxon>
        <taxon>Glomerales</taxon>
        <taxon>Glomeraceae</taxon>
        <taxon>Funneliformis</taxon>
    </lineage>
</organism>
<dbReference type="OrthoDB" id="2421915at2759"/>
<evidence type="ECO:0000313" key="3">
    <source>
        <dbReference type="Proteomes" id="UP000789570"/>
    </source>
</evidence>
<gene>
    <name evidence="2" type="ORF">FCALED_LOCUS4647</name>
</gene>
<sequence length="469" mass="54915">MLDKKSNDGHYERRKQENKQSKNERYERLEQDNASLTKQLNEMHEIRQENKSLKTQLSDMNKELKKKKKDHHNSKAKQEVNSKLMNLEKELKNCKLELDLQKGNIEQEFLKEKENYERTIDNLELNLKKQKKIFDQALQQSQERHSKNIDILQKKLSDKGNGLSELEKENAKLRFEASKYQSALGVATNTRLGDDDQNHSVRLKQDILNLQKSLENYVTHLKPNVDIDIEKIQTLAQEYGCLNEINIENKPFIKAILQRKVLDQVKFLSFILSDHRGIDVSLELDIDLKTRELTNLINIFSKHRVGTDKVIDVAAIKIRQEVYGILGNRGFNDTICFDADGTSKTFTHEFIIFASRELNNMMNQYRIINDVARKEQVEAMAPKLIQDIYKLMWFRFNVQEPIVNLHYFEKDDKIDPNVMKGNWNDDDDDINQLRVGICYFPLIGRDLTSSNRKVYTLANVISTSYNQFG</sequence>
<name>A0A9N9FAL6_9GLOM</name>
<keyword evidence="3" id="KW-1185">Reference proteome</keyword>
<reference evidence="2" key="1">
    <citation type="submission" date="2021-06" db="EMBL/GenBank/DDBJ databases">
        <authorList>
            <person name="Kallberg Y."/>
            <person name="Tangrot J."/>
            <person name="Rosling A."/>
        </authorList>
    </citation>
    <scope>NUCLEOTIDE SEQUENCE</scope>
    <source>
        <strain evidence="2">UK204</strain>
    </source>
</reference>
<dbReference type="EMBL" id="CAJVPQ010000926">
    <property type="protein sequence ID" value="CAG8519988.1"/>
    <property type="molecule type" value="Genomic_DNA"/>
</dbReference>
<dbReference type="Proteomes" id="UP000789570">
    <property type="component" value="Unassembled WGS sequence"/>
</dbReference>
<evidence type="ECO:0000256" key="1">
    <source>
        <dbReference type="SAM" id="MobiDB-lite"/>
    </source>
</evidence>
<evidence type="ECO:0000313" key="2">
    <source>
        <dbReference type="EMBL" id="CAG8519988.1"/>
    </source>
</evidence>
<proteinExistence type="predicted"/>
<feature type="compositionally biased region" description="Basic and acidic residues" evidence="1">
    <location>
        <begin position="1"/>
        <end position="31"/>
    </location>
</feature>
<feature type="region of interest" description="Disordered" evidence="1">
    <location>
        <begin position="1"/>
        <end position="34"/>
    </location>
</feature>